<proteinExistence type="predicted"/>
<sequence length="107" mass="12109">MEMDKNDIKLHTGKYMVMGDESSSTTYELTLLYSIGSTSITFKEKPSDEFVEQLISLTGAYKATLKEVITNNKTYRGEDPNAIYIKHGGWQQWATIAEDEVSKEGME</sequence>
<evidence type="ECO:0000313" key="2">
    <source>
        <dbReference type="Proteomes" id="UP000595318"/>
    </source>
</evidence>
<organism evidence="1 2">
    <name type="scientific">Bacillus phage Anthos</name>
    <dbReference type="NCBI Taxonomy" id="2796502"/>
    <lineage>
        <taxon>Viruses</taxon>
        <taxon>Duplodnaviria</taxon>
        <taxon>Heunggongvirae</taxon>
        <taxon>Uroviricota</taxon>
        <taxon>Caudoviricetes</taxon>
        <taxon>Herelleviridae</taxon>
        <taxon>Bastillevirinae</taxon>
        <taxon>Bequatrovirus</taxon>
        <taxon>Bequatrovirus troll</taxon>
    </lineage>
</organism>
<reference evidence="1 2" key="1">
    <citation type="submission" date="2020-11" db="EMBL/GenBank/DDBJ databases">
        <authorList>
            <person name="Agnes T.J."/>
            <person name="Ahmed A."/>
            <person name="Ahmed S."/>
            <person name="Barragan J.M."/>
            <person name="Baumgarten L.N."/>
            <person name="Christian S."/>
            <person name="Coyne C."/>
            <person name="Dadzie B."/>
            <person name="Deng B.C."/>
            <person name="Dickerson K."/>
            <person name="Dozier E."/>
            <person name="Farooq M."/>
            <person name="Hennigan A.J."/>
            <person name="Kang D."/>
            <person name="Khan A."/>
            <person name="Khan Z.K."/>
            <person name="Kjerulf A.B."/>
            <person name="Kolosey V."/>
            <person name="Lee V.H."/>
            <person name="Llontop-Maldonado V."/>
            <person name="Lu N."/>
            <person name="Majekodunmi A."/>
            <person name="Malik H.W."/>
            <person name="Marcellino S.C."/>
            <person name="Michelin M.A."/>
            <person name="Mitchell K."/>
            <person name="Ogunsan O."/>
            <person name="Patel B.R."/>
            <person name="Smith A."/>
            <person name="Sweeney P."/>
            <person name="Vaishnav N."/>
            <person name="Wallace S.A."/>
            <person name="Warfield J.C."/>
            <person name="Worrent L.D."/>
            <person name="Zehra A."/>
            <person name="Avazpour P."/>
            <person name="Kim F.M."/>
            <person name="Mason K."/>
            <person name="Nguyen D.A."/>
            <person name="Pettit S.M."/>
            <person name="Zhou O.J."/>
            <person name="Brissett D.L."/>
            <person name="Gualtieri C."/>
            <person name="Hufford T.M."/>
            <person name="Ko J.M."/>
            <person name="Novak J.K."/>
            <person name="Smith Z.M."/>
            <person name="Erill I."/>
            <person name="Caruso S.M."/>
        </authorList>
    </citation>
    <scope>NUCLEOTIDE SEQUENCE [LARGE SCALE GENOMIC DNA]</scope>
</reference>
<gene>
    <name evidence="1" type="ORF">ANTHOS_170</name>
</gene>
<name>A0A7U3T8T6_9CAUD</name>
<dbReference type="Proteomes" id="UP000595318">
    <property type="component" value="Segment"/>
</dbReference>
<evidence type="ECO:0000313" key="1">
    <source>
        <dbReference type="EMBL" id="QPY77406.1"/>
    </source>
</evidence>
<accession>A0A7U3T8T6</accession>
<dbReference type="EMBL" id="MW281503">
    <property type="protein sequence ID" value="QPY77406.1"/>
    <property type="molecule type" value="Genomic_DNA"/>
</dbReference>
<protein>
    <submittedName>
        <fullName evidence="1">Uncharacterized protein</fullName>
    </submittedName>
</protein>